<feature type="chain" id="PRO_5013401639" description="Transmembrane protein" evidence="1">
    <location>
        <begin position="20"/>
        <end position="302"/>
    </location>
</feature>
<evidence type="ECO:0000256" key="1">
    <source>
        <dbReference type="SAM" id="SignalP"/>
    </source>
</evidence>
<dbReference type="AlphaFoldDB" id="A0A2C6KNC6"/>
<gene>
    <name evidence="2" type="ORF">CSUI_008283</name>
</gene>
<keyword evidence="3" id="KW-1185">Reference proteome</keyword>
<dbReference type="GeneID" id="94431628"/>
<sequence length="302" mass="34382">MIFCSFLRKFFLLSSPVTTVLPPLSGGLPAFQSFTRRLCFSRFLATKPQPDSFSFSFSSLSLTVSSSLALTQIASFFCLTERNILHFRLLFEFRLLVFSWEFCFSFSFSTPSKLFFVPEREPLSPFIAVCQLSHPSLTLLFRRRQRDVSLRCTGWMDESDAFSVHSIKLPVIHCSPLLSNHSSLSVRLSTLLHRLFLSRSLIFFPPIPILSFVCFRSLPFLTRIPSSFSPSSTSLSPSFRSSSHAARHTGVFSLSSCRLFSDRSRRDGPRWIRFFFFFTASSSASCDARRATENTRKVPGKD</sequence>
<dbReference type="RefSeq" id="XP_067919607.1">
    <property type="nucleotide sequence ID" value="XM_068068417.1"/>
</dbReference>
<name>A0A2C6KNC6_9APIC</name>
<dbReference type="EMBL" id="MIGC01004595">
    <property type="protein sequence ID" value="PHJ17893.1"/>
    <property type="molecule type" value="Genomic_DNA"/>
</dbReference>
<evidence type="ECO:0008006" key="4">
    <source>
        <dbReference type="Google" id="ProtNLM"/>
    </source>
</evidence>
<dbReference type="VEuPathDB" id="ToxoDB:CSUI_008283"/>
<comment type="caution">
    <text evidence="2">The sequence shown here is derived from an EMBL/GenBank/DDBJ whole genome shotgun (WGS) entry which is preliminary data.</text>
</comment>
<reference evidence="2 3" key="1">
    <citation type="journal article" date="2017" name="Int. J. Parasitol.">
        <title>The genome of the protozoan parasite Cystoisospora suis and a reverse vaccinology approach to identify vaccine candidates.</title>
        <authorList>
            <person name="Palmieri N."/>
            <person name="Shrestha A."/>
            <person name="Ruttkowski B."/>
            <person name="Beck T."/>
            <person name="Vogl C."/>
            <person name="Tomley F."/>
            <person name="Blake D.P."/>
            <person name="Joachim A."/>
        </authorList>
    </citation>
    <scope>NUCLEOTIDE SEQUENCE [LARGE SCALE GENOMIC DNA]</scope>
    <source>
        <strain evidence="2 3">Wien I</strain>
    </source>
</reference>
<keyword evidence="1" id="KW-0732">Signal</keyword>
<feature type="signal peptide" evidence="1">
    <location>
        <begin position="1"/>
        <end position="19"/>
    </location>
</feature>
<protein>
    <recommendedName>
        <fullName evidence="4">Transmembrane protein</fullName>
    </recommendedName>
</protein>
<dbReference type="Proteomes" id="UP000221165">
    <property type="component" value="Unassembled WGS sequence"/>
</dbReference>
<evidence type="ECO:0000313" key="2">
    <source>
        <dbReference type="EMBL" id="PHJ17893.1"/>
    </source>
</evidence>
<organism evidence="2 3">
    <name type="scientific">Cystoisospora suis</name>
    <dbReference type="NCBI Taxonomy" id="483139"/>
    <lineage>
        <taxon>Eukaryota</taxon>
        <taxon>Sar</taxon>
        <taxon>Alveolata</taxon>
        <taxon>Apicomplexa</taxon>
        <taxon>Conoidasida</taxon>
        <taxon>Coccidia</taxon>
        <taxon>Eucoccidiorida</taxon>
        <taxon>Eimeriorina</taxon>
        <taxon>Sarcocystidae</taxon>
        <taxon>Cystoisospora</taxon>
    </lineage>
</organism>
<accession>A0A2C6KNC6</accession>
<evidence type="ECO:0000313" key="3">
    <source>
        <dbReference type="Proteomes" id="UP000221165"/>
    </source>
</evidence>
<proteinExistence type="predicted"/>